<dbReference type="RefSeq" id="WP_053042746.1">
    <property type="nucleotide sequence ID" value="NZ_CP059736.1"/>
</dbReference>
<proteinExistence type="predicted"/>
<dbReference type="Proteomes" id="UP000032568">
    <property type="component" value="Chromosome pTact"/>
</dbReference>
<keyword evidence="2" id="KW-1185">Reference proteome</keyword>
<reference evidence="1 2" key="1">
    <citation type="journal article" date="2015" name="Genome Announc.">
        <title>Draft Genome Sequences of Marine Isolates of Thalassomonas viridans and Thalassomonas actiniarum.</title>
        <authorList>
            <person name="Olonade I."/>
            <person name="van Zyl L.J."/>
            <person name="Trindade M."/>
        </authorList>
    </citation>
    <scope>NUCLEOTIDE SEQUENCE [LARGE SCALE GENOMIC DNA]</scope>
    <source>
        <strain evidence="1 2">A5K-106</strain>
    </source>
</reference>
<protein>
    <submittedName>
        <fullName evidence="1">RebB family R body protein</fullName>
    </submittedName>
</protein>
<dbReference type="KEGG" id="tact:SG35_030525"/>
<reference evidence="1 2" key="2">
    <citation type="journal article" date="2022" name="Mar. Drugs">
        <title>Bioassay-Guided Fractionation Leads to the Detection of Cholic Acid Generated by the Rare Thalassomonas sp.</title>
        <authorList>
            <person name="Pheiffer F."/>
            <person name="Schneider Y.K."/>
            <person name="Hansen E.H."/>
            <person name="Andersen J.H."/>
            <person name="Isaksson J."/>
            <person name="Busche T."/>
            <person name="R C."/>
            <person name="Kalinowski J."/>
            <person name="Zyl L.V."/>
            <person name="Trindade M."/>
        </authorList>
    </citation>
    <scope>NUCLEOTIDE SEQUENCE [LARGE SCALE GENOMIC DNA]</scope>
    <source>
        <strain evidence="1 2">A5K-106</strain>
    </source>
</reference>
<evidence type="ECO:0000313" key="1">
    <source>
        <dbReference type="EMBL" id="WDE02101.1"/>
    </source>
</evidence>
<name>A0AAF0C6C5_9GAMM</name>
<organism evidence="1 2">
    <name type="scientific">Thalassomonas actiniarum</name>
    <dbReference type="NCBI Taxonomy" id="485447"/>
    <lineage>
        <taxon>Bacteria</taxon>
        <taxon>Pseudomonadati</taxon>
        <taxon>Pseudomonadota</taxon>
        <taxon>Gammaproteobacteria</taxon>
        <taxon>Alteromonadales</taxon>
        <taxon>Colwelliaceae</taxon>
        <taxon>Thalassomonas</taxon>
    </lineage>
</organism>
<evidence type="ECO:0000313" key="2">
    <source>
        <dbReference type="Proteomes" id="UP000032568"/>
    </source>
</evidence>
<dbReference type="AlphaFoldDB" id="A0AAF0C6C5"/>
<gene>
    <name evidence="1" type="ORF">SG35_030525</name>
</gene>
<dbReference type="InterPro" id="IPR021070">
    <property type="entry name" value="Killing_trait_RebB"/>
</dbReference>
<dbReference type="EMBL" id="CP059736">
    <property type="protein sequence ID" value="WDE02101.1"/>
    <property type="molecule type" value="Genomic_DNA"/>
</dbReference>
<accession>A0AAF0C6C5</accession>
<sequence length="75" mass="8026">MSSFKINSISPLGPDDSQYSVDMIDTMFADSLSRGMQNAIVSQQNAQMASSASITNACARILQALTAPAITEKRK</sequence>
<dbReference type="Pfam" id="PF11747">
    <property type="entry name" value="RebB"/>
    <property type="match status" value="1"/>
</dbReference>